<feature type="transmembrane region" description="Helical" evidence="7">
    <location>
        <begin position="301"/>
        <end position="318"/>
    </location>
</feature>
<evidence type="ECO:0000256" key="1">
    <source>
        <dbReference type="ARBA" id="ARBA00004651"/>
    </source>
</evidence>
<dbReference type="FunFam" id="1.20.1720.10:FF:000004">
    <property type="entry name" value="EmrB/QacA family drug resistance transporter"/>
    <property type="match status" value="1"/>
</dbReference>
<evidence type="ECO:0000256" key="4">
    <source>
        <dbReference type="ARBA" id="ARBA00022692"/>
    </source>
</evidence>
<organism evidence="9 10">
    <name type="scientific">Paenibacillus nasutitermitis</name>
    <dbReference type="NCBI Taxonomy" id="1652958"/>
    <lineage>
        <taxon>Bacteria</taxon>
        <taxon>Bacillati</taxon>
        <taxon>Bacillota</taxon>
        <taxon>Bacilli</taxon>
        <taxon>Bacillales</taxon>
        <taxon>Paenibacillaceae</taxon>
        <taxon>Paenibacillus</taxon>
    </lineage>
</organism>
<keyword evidence="5 7" id="KW-1133">Transmembrane helix</keyword>
<dbReference type="InterPro" id="IPR011701">
    <property type="entry name" value="MFS"/>
</dbReference>
<protein>
    <submittedName>
        <fullName evidence="9">MFS transporter</fullName>
    </submittedName>
</protein>
<feature type="transmembrane region" description="Helical" evidence="7">
    <location>
        <begin position="472"/>
        <end position="490"/>
    </location>
</feature>
<dbReference type="InterPro" id="IPR004638">
    <property type="entry name" value="EmrB-like"/>
</dbReference>
<dbReference type="NCBIfam" id="TIGR00711">
    <property type="entry name" value="efflux_EmrB"/>
    <property type="match status" value="1"/>
</dbReference>
<evidence type="ECO:0000256" key="7">
    <source>
        <dbReference type="SAM" id="Phobius"/>
    </source>
</evidence>
<feature type="transmembrane region" description="Helical" evidence="7">
    <location>
        <begin position="134"/>
        <end position="152"/>
    </location>
</feature>
<feature type="transmembrane region" description="Helical" evidence="7">
    <location>
        <begin position="195"/>
        <end position="214"/>
    </location>
</feature>
<dbReference type="PANTHER" id="PTHR23501">
    <property type="entry name" value="MAJOR FACILITATOR SUPERFAMILY"/>
    <property type="match status" value="1"/>
</dbReference>
<dbReference type="Gene3D" id="1.20.1720.10">
    <property type="entry name" value="Multidrug resistance protein D"/>
    <property type="match status" value="1"/>
</dbReference>
<feature type="transmembrane region" description="Helical" evidence="7">
    <location>
        <begin position="46"/>
        <end position="64"/>
    </location>
</feature>
<feature type="transmembrane region" description="Helical" evidence="7">
    <location>
        <begin position="76"/>
        <end position="98"/>
    </location>
</feature>
<dbReference type="RefSeq" id="WP_188996863.1">
    <property type="nucleotide sequence ID" value="NZ_BMHP01000004.1"/>
</dbReference>
<feature type="transmembrane region" description="Helical" evidence="7">
    <location>
        <begin position="355"/>
        <end position="378"/>
    </location>
</feature>
<reference evidence="9" key="2">
    <citation type="submission" date="2020-09" db="EMBL/GenBank/DDBJ databases">
        <authorList>
            <person name="Sun Q."/>
            <person name="Zhou Y."/>
        </authorList>
    </citation>
    <scope>NUCLEOTIDE SEQUENCE</scope>
    <source>
        <strain evidence="9">CGMCC 1.15178</strain>
    </source>
</reference>
<keyword evidence="2" id="KW-0813">Transport</keyword>
<sequence length="504" mass="54717">MEKTNSKLGFVVAGLLLSVLMSGMDNTIVATAMGTIVSDLGGFEQFVWLTSAYIVAEMAGMPLFGKFSDMYGRKRFFQLGLILFIVGSALCGMAGSIIELSIYRAIQGIGASAMIPIAHTIIFDVFPSEKRGKIVGLFGSVFGLATLAGPLLGGYITEYFGWEGIFYINLPIGIIAFVFIAWFYRESKIYEKKKIDWLGTFTLIPAIVCLMLVLELGGHKFLWNSGVIVGLFAVFVVLFIAFLFAEAKAEEPIIPFRMFKNRLFAGSTFVAFFYSGTFIICTIYLPIFVQGVLGATASNSGLILMPLMLGAVVAALLGGHLTSQFSYRTIMIASGIVFVIGIALLSSLSPNSTKVALTAFMIVTGLGMGSSFSVLTIAALHPFEHHQRGVASSTVSFLRSLGMTLGISFFGILQRNLFENQLQSLSVQEVQAISGDLLRDPAAVLAAETRTAIPDAMLHQLSESLSNSITGTFMWAIIPAICTFLFAFWISRERPDESQKISFH</sequence>
<gene>
    <name evidence="9" type="primary">emrB</name>
    <name evidence="9" type="ORF">GCM10010911_53790</name>
</gene>
<evidence type="ECO:0000256" key="2">
    <source>
        <dbReference type="ARBA" id="ARBA00022448"/>
    </source>
</evidence>
<feature type="transmembrane region" description="Helical" evidence="7">
    <location>
        <begin position="226"/>
        <end position="245"/>
    </location>
</feature>
<dbReference type="PROSITE" id="PS50850">
    <property type="entry name" value="MFS"/>
    <property type="match status" value="1"/>
</dbReference>
<feature type="transmembrane region" description="Helical" evidence="7">
    <location>
        <begin position="330"/>
        <end position="349"/>
    </location>
</feature>
<proteinExistence type="predicted"/>
<evidence type="ECO:0000313" key="9">
    <source>
        <dbReference type="EMBL" id="GGD88504.1"/>
    </source>
</evidence>
<dbReference type="CDD" id="cd17502">
    <property type="entry name" value="MFS_Azr1_MDR_like"/>
    <property type="match status" value="1"/>
</dbReference>
<reference evidence="9" key="1">
    <citation type="journal article" date="2014" name="Int. J. Syst. Evol. Microbiol.">
        <title>Complete genome sequence of Corynebacterium casei LMG S-19264T (=DSM 44701T), isolated from a smear-ripened cheese.</title>
        <authorList>
            <consortium name="US DOE Joint Genome Institute (JGI-PGF)"/>
            <person name="Walter F."/>
            <person name="Albersmeier A."/>
            <person name="Kalinowski J."/>
            <person name="Ruckert C."/>
        </authorList>
    </citation>
    <scope>NUCLEOTIDE SEQUENCE</scope>
    <source>
        <strain evidence="9">CGMCC 1.15178</strain>
    </source>
</reference>
<comment type="subcellular location">
    <subcellularLocation>
        <location evidence="1">Cell membrane</location>
        <topology evidence="1">Multi-pass membrane protein</topology>
    </subcellularLocation>
</comment>
<evidence type="ECO:0000256" key="6">
    <source>
        <dbReference type="ARBA" id="ARBA00023136"/>
    </source>
</evidence>
<dbReference type="PANTHER" id="PTHR23501:SF170">
    <property type="entry name" value="MULTIDRUG RESISTANCE PROTEIN 3"/>
    <property type="match status" value="1"/>
</dbReference>
<dbReference type="InterPro" id="IPR036259">
    <property type="entry name" value="MFS_trans_sf"/>
</dbReference>
<dbReference type="Gene3D" id="1.20.1250.20">
    <property type="entry name" value="MFS general substrate transporter like domains"/>
    <property type="match status" value="1"/>
</dbReference>
<keyword evidence="3" id="KW-1003">Cell membrane</keyword>
<keyword evidence="10" id="KW-1185">Reference proteome</keyword>
<dbReference type="GO" id="GO:0005886">
    <property type="term" value="C:plasma membrane"/>
    <property type="evidence" value="ECO:0007669"/>
    <property type="project" value="UniProtKB-SubCell"/>
</dbReference>
<keyword evidence="6 7" id="KW-0472">Membrane</keyword>
<feature type="domain" description="Major facilitator superfamily (MFS) profile" evidence="8">
    <location>
        <begin position="11"/>
        <end position="495"/>
    </location>
</feature>
<dbReference type="AlphaFoldDB" id="A0A916ZCF9"/>
<keyword evidence="4 7" id="KW-0812">Transmembrane</keyword>
<feature type="transmembrane region" description="Helical" evidence="7">
    <location>
        <begin position="104"/>
        <end position="122"/>
    </location>
</feature>
<accession>A0A916ZCF9</accession>
<dbReference type="EMBL" id="BMHP01000004">
    <property type="protein sequence ID" value="GGD88504.1"/>
    <property type="molecule type" value="Genomic_DNA"/>
</dbReference>
<evidence type="ECO:0000256" key="3">
    <source>
        <dbReference type="ARBA" id="ARBA00022475"/>
    </source>
</evidence>
<feature type="transmembrane region" description="Helical" evidence="7">
    <location>
        <begin position="164"/>
        <end position="183"/>
    </location>
</feature>
<evidence type="ECO:0000259" key="8">
    <source>
        <dbReference type="PROSITE" id="PS50850"/>
    </source>
</evidence>
<name>A0A916ZCF9_9BACL</name>
<dbReference type="Proteomes" id="UP000612456">
    <property type="component" value="Unassembled WGS sequence"/>
</dbReference>
<comment type="caution">
    <text evidence="9">The sequence shown here is derived from an EMBL/GenBank/DDBJ whole genome shotgun (WGS) entry which is preliminary data.</text>
</comment>
<dbReference type="SUPFAM" id="SSF103473">
    <property type="entry name" value="MFS general substrate transporter"/>
    <property type="match status" value="1"/>
</dbReference>
<feature type="transmembrane region" description="Helical" evidence="7">
    <location>
        <begin position="266"/>
        <end position="289"/>
    </location>
</feature>
<evidence type="ECO:0000313" key="10">
    <source>
        <dbReference type="Proteomes" id="UP000612456"/>
    </source>
</evidence>
<dbReference type="GO" id="GO:0022857">
    <property type="term" value="F:transmembrane transporter activity"/>
    <property type="evidence" value="ECO:0007669"/>
    <property type="project" value="InterPro"/>
</dbReference>
<feature type="transmembrane region" description="Helical" evidence="7">
    <location>
        <begin position="390"/>
        <end position="413"/>
    </location>
</feature>
<dbReference type="InterPro" id="IPR020846">
    <property type="entry name" value="MFS_dom"/>
</dbReference>
<dbReference type="Pfam" id="PF07690">
    <property type="entry name" value="MFS_1"/>
    <property type="match status" value="1"/>
</dbReference>
<evidence type="ECO:0000256" key="5">
    <source>
        <dbReference type="ARBA" id="ARBA00022989"/>
    </source>
</evidence>